<comment type="caution">
    <text evidence="1">The sequence shown here is derived from an EMBL/GenBank/DDBJ whole genome shotgun (WGS) entry which is preliminary data.</text>
</comment>
<dbReference type="EMBL" id="BQNB010019637">
    <property type="protein sequence ID" value="GJT87424.1"/>
    <property type="molecule type" value="Genomic_DNA"/>
</dbReference>
<reference evidence="1" key="2">
    <citation type="submission" date="2022-01" db="EMBL/GenBank/DDBJ databases">
        <authorList>
            <person name="Yamashiro T."/>
            <person name="Shiraishi A."/>
            <person name="Satake H."/>
            <person name="Nakayama K."/>
        </authorList>
    </citation>
    <scope>NUCLEOTIDE SEQUENCE</scope>
</reference>
<keyword evidence="2" id="KW-1185">Reference proteome</keyword>
<accession>A0ABQ5HIU3</accession>
<proteinExistence type="predicted"/>
<gene>
    <name evidence="1" type="ORF">Tco_1069141</name>
</gene>
<dbReference type="Proteomes" id="UP001151760">
    <property type="component" value="Unassembled WGS sequence"/>
</dbReference>
<protein>
    <recommendedName>
        <fullName evidence="3">Mediator of RNA polymerase II transcription subunit 7</fullName>
    </recommendedName>
</protein>
<evidence type="ECO:0008006" key="3">
    <source>
        <dbReference type="Google" id="ProtNLM"/>
    </source>
</evidence>
<evidence type="ECO:0000313" key="2">
    <source>
        <dbReference type="Proteomes" id="UP001151760"/>
    </source>
</evidence>
<reference evidence="1" key="1">
    <citation type="journal article" date="2022" name="Int. J. Mol. Sci.">
        <title>Draft Genome of Tanacetum Coccineum: Genomic Comparison of Closely Related Tanacetum-Family Plants.</title>
        <authorList>
            <person name="Yamashiro T."/>
            <person name="Shiraishi A."/>
            <person name="Nakayama K."/>
            <person name="Satake H."/>
        </authorList>
    </citation>
    <scope>NUCLEOTIDE SEQUENCE</scope>
</reference>
<organism evidence="1 2">
    <name type="scientific">Tanacetum coccineum</name>
    <dbReference type="NCBI Taxonomy" id="301880"/>
    <lineage>
        <taxon>Eukaryota</taxon>
        <taxon>Viridiplantae</taxon>
        <taxon>Streptophyta</taxon>
        <taxon>Embryophyta</taxon>
        <taxon>Tracheophyta</taxon>
        <taxon>Spermatophyta</taxon>
        <taxon>Magnoliopsida</taxon>
        <taxon>eudicotyledons</taxon>
        <taxon>Gunneridae</taxon>
        <taxon>Pentapetalae</taxon>
        <taxon>asterids</taxon>
        <taxon>campanulids</taxon>
        <taxon>Asterales</taxon>
        <taxon>Asteraceae</taxon>
        <taxon>Asteroideae</taxon>
        <taxon>Anthemideae</taxon>
        <taxon>Anthemidinae</taxon>
        <taxon>Tanacetum</taxon>
    </lineage>
</organism>
<sequence>MSSSNHPTSNIEDAFSTNLPEYIQVIPDYFPASPGKTYSSTSNDSIEVIPPASSTFSLFHDNPYMKVMNAYATFTPSQIPIPPPVIKPPPPSFDFPEFFLPKELLSPKKRKQDQSFYQDYEMGEISHESTLGRHKKQIEEILNHLDKLPLDRIERIKDDVEGLGQRNKIAFAHYKISNLKHVIEEIRARQQTYQEDLQDAIYKFTINKEEPSNN</sequence>
<name>A0ABQ5HIU3_9ASTR</name>
<evidence type="ECO:0000313" key="1">
    <source>
        <dbReference type="EMBL" id="GJT87424.1"/>
    </source>
</evidence>